<keyword evidence="5" id="KW-1185">Reference proteome</keyword>
<dbReference type="AlphaFoldDB" id="A0AA35USH5"/>
<dbReference type="Proteomes" id="UP001177003">
    <property type="component" value="Chromosome 0"/>
</dbReference>
<dbReference type="InterPro" id="IPR030513">
    <property type="entry name" value="Dehydrin_CS"/>
</dbReference>
<dbReference type="PROSITE" id="PS00823">
    <property type="entry name" value="DEHYDRIN_2"/>
    <property type="match status" value="1"/>
</dbReference>
<feature type="compositionally biased region" description="Gly residues" evidence="3">
    <location>
        <begin position="125"/>
        <end position="135"/>
    </location>
</feature>
<evidence type="ECO:0000256" key="2">
    <source>
        <dbReference type="RuleBase" id="RU003995"/>
    </source>
</evidence>
<evidence type="ECO:0000313" key="4">
    <source>
        <dbReference type="EMBL" id="CAI9259686.1"/>
    </source>
</evidence>
<name>A0AA35USH5_LACSI</name>
<dbReference type="GO" id="GO:0009631">
    <property type="term" value="P:cold acclimation"/>
    <property type="evidence" value="ECO:0007669"/>
    <property type="project" value="TreeGrafter"/>
</dbReference>
<organism evidence="4 5">
    <name type="scientific">Lactuca saligna</name>
    <name type="common">Willowleaf lettuce</name>
    <dbReference type="NCBI Taxonomy" id="75948"/>
    <lineage>
        <taxon>Eukaryota</taxon>
        <taxon>Viridiplantae</taxon>
        <taxon>Streptophyta</taxon>
        <taxon>Embryophyta</taxon>
        <taxon>Tracheophyta</taxon>
        <taxon>Spermatophyta</taxon>
        <taxon>Magnoliopsida</taxon>
        <taxon>eudicotyledons</taxon>
        <taxon>Gunneridae</taxon>
        <taxon>Pentapetalae</taxon>
        <taxon>asterids</taxon>
        <taxon>campanulids</taxon>
        <taxon>Asterales</taxon>
        <taxon>Asteraceae</taxon>
        <taxon>Cichorioideae</taxon>
        <taxon>Cichorieae</taxon>
        <taxon>Lactucinae</taxon>
        <taxon>Lactuca</taxon>
    </lineage>
</organism>
<dbReference type="GO" id="GO:0009414">
    <property type="term" value="P:response to water deprivation"/>
    <property type="evidence" value="ECO:0007669"/>
    <property type="project" value="TreeGrafter"/>
</dbReference>
<gene>
    <name evidence="4" type="ORF">LSALG_LOCUS565</name>
</gene>
<sequence length="155" mass="16496">MAEYGGDQTYGREGRQTDEYGNPVDQKTNEYGNPLHSTTDETMGDYGVTSHQGLGHATGETESYQNQPSATPLSGSNIGIGTGAGYEQHREEGHEKKGMTEKIKEKLPGGHNTDEHQRVSTTTAGGVGGGGYGEGGETHEKKGVMEKIKDKLSGH</sequence>
<feature type="compositionally biased region" description="Basic and acidic residues" evidence="3">
    <location>
        <begin position="136"/>
        <end position="155"/>
    </location>
</feature>
<dbReference type="EMBL" id="OX465086">
    <property type="protein sequence ID" value="CAI9259686.1"/>
    <property type="molecule type" value="Genomic_DNA"/>
</dbReference>
<feature type="compositionally biased region" description="Polar residues" evidence="3">
    <location>
        <begin position="25"/>
        <end position="41"/>
    </location>
</feature>
<dbReference type="InterPro" id="IPR000167">
    <property type="entry name" value="Dehydrin"/>
</dbReference>
<proteinExistence type="inferred from homology"/>
<evidence type="ECO:0000256" key="3">
    <source>
        <dbReference type="SAM" id="MobiDB-lite"/>
    </source>
</evidence>
<reference evidence="4" key="1">
    <citation type="submission" date="2023-04" db="EMBL/GenBank/DDBJ databases">
        <authorList>
            <person name="Vijverberg K."/>
            <person name="Xiong W."/>
            <person name="Schranz E."/>
        </authorList>
    </citation>
    <scope>NUCLEOTIDE SEQUENCE</scope>
</reference>
<feature type="compositionally biased region" description="Polar residues" evidence="3">
    <location>
        <begin position="60"/>
        <end position="77"/>
    </location>
</feature>
<evidence type="ECO:0008006" key="6">
    <source>
        <dbReference type="Google" id="ProtNLM"/>
    </source>
</evidence>
<dbReference type="GO" id="GO:0009737">
    <property type="term" value="P:response to abscisic acid"/>
    <property type="evidence" value="ECO:0007669"/>
    <property type="project" value="TreeGrafter"/>
</dbReference>
<accession>A0AA35USH5</accession>
<dbReference type="GO" id="GO:0005829">
    <property type="term" value="C:cytosol"/>
    <property type="evidence" value="ECO:0007669"/>
    <property type="project" value="TreeGrafter"/>
</dbReference>
<dbReference type="Pfam" id="PF00257">
    <property type="entry name" value="Dehydrin"/>
    <property type="match status" value="1"/>
</dbReference>
<comment type="similarity">
    <text evidence="1 2">Belongs to the plant dehydrin family.</text>
</comment>
<feature type="region of interest" description="Disordered" evidence="3">
    <location>
        <begin position="1"/>
        <end position="155"/>
    </location>
</feature>
<protein>
    <recommendedName>
        <fullName evidence="6">Dehydrin</fullName>
    </recommendedName>
</protein>
<feature type="compositionally biased region" description="Basic and acidic residues" evidence="3">
    <location>
        <begin position="87"/>
        <end position="118"/>
    </location>
</feature>
<evidence type="ECO:0000313" key="5">
    <source>
        <dbReference type="Proteomes" id="UP001177003"/>
    </source>
</evidence>
<evidence type="ECO:0000256" key="1">
    <source>
        <dbReference type="ARBA" id="ARBA00008403"/>
    </source>
</evidence>
<dbReference type="PANTHER" id="PTHR33346:SF56">
    <property type="entry name" value="DEHYDRIN"/>
    <property type="match status" value="1"/>
</dbReference>
<dbReference type="PANTHER" id="PTHR33346">
    <property type="entry name" value="DEHYDRIN XERO 2-RELATED"/>
    <property type="match status" value="1"/>
</dbReference>